<dbReference type="InterPro" id="IPR058486">
    <property type="entry name" value="DUF8173"/>
</dbReference>
<feature type="transmembrane region" description="Helical" evidence="1">
    <location>
        <begin position="213"/>
        <end position="239"/>
    </location>
</feature>
<dbReference type="AlphaFoldDB" id="A0A254TKM2"/>
<evidence type="ECO:0000313" key="4">
    <source>
        <dbReference type="EMBL" id="OWW21153.1"/>
    </source>
</evidence>
<protein>
    <recommendedName>
        <fullName evidence="3">DUF8173 domain-containing protein</fullName>
    </recommendedName>
</protein>
<dbReference type="Proteomes" id="UP000197535">
    <property type="component" value="Unassembled WGS sequence"/>
</dbReference>
<feature type="transmembrane region" description="Helical" evidence="1">
    <location>
        <begin position="343"/>
        <end position="360"/>
    </location>
</feature>
<keyword evidence="1" id="KW-1133">Transmembrane helix</keyword>
<dbReference type="RefSeq" id="WP_088708006.1">
    <property type="nucleotide sequence ID" value="NZ_LSTO01000001.1"/>
</dbReference>
<comment type="caution">
    <text evidence="4">The sequence shown here is derived from an EMBL/GenBank/DDBJ whole genome shotgun (WGS) entry which is preliminary data.</text>
</comment>
<dbReference type="EMBL" id="LSTO01000001">
    <property type="protein sequence ID" value="OWW21153.1"/>
    <property type="molecule type" value="Genomic_DNA"/>
</dbReference>
<evidence type="ECO:0000256" key="1">
    <source>
        <dbReference type="SAM" id="Phobius"/>
    </source>
</evidence>
<feature type="transmembrane region" description="Helical" evidence="1">
    <location>
        <begin position="321"/>
        <end position="337"/>
    </location>
</feature>
<feature type="signal peptide" evidence="2">
    <location>
        <begin position="1"/>
        <end position="24"/>
    </location>
</feature>
<accession>A0A254TKM2</accession>
<gene>
    <name evidence="4" type="ORF">AYR66_18410</name>
</gene>
<feature type="transmembrane region" description="Helical" evidence="1">
    <location>
        <begin position="280"/>
        <end position="301"/>
    </location>
</feature>
<name>A0A254TKM2_9BURK</name>
<feature type="transmembrane region" description="Helical" evidence="1">
    <location>
        <begin position="251"/>
        <end position="274"/>
    </location>
</feature>
<reference evidence="4 5" key="1">
    <citation type="submission" date="2016-02" db="EMBL/GenBank/DDBJ databases">
        <authorList>
            <person name="Wen L."/>
            <person name="He K."/>
            <person name="Yang H."/>
        </authorList>
    </citation>
    <scope>NUCLEOTIDE SEQUENCE [LARGE SCALE GENOMIC DNA]</scope>
    <source>
        <strain evidence="4 5">TSA40</strain>
    </source>
</reference>
<keyword evidence="5" id="KW-1185">Reference proteome</keyword>
<keyword evidence="2" id="KW-0732">Signal</keyword>
<keyword evidence="1" id="KW-0812">Transmembrane</keyword>
<organism evidence="4 5">
    <name type="scientific">Noviherbaspirillum denitrificans</name>
    <dbReference type="NCBI Taxonomy" id="1968433"/>
    <lineage>
        <taxon>Bacteria</taxon>
        <taxon>Pseudomonadati</taxon>
        <taxon>Pseudomonadota</taxon>
        <taxon>Betaproteobacteria</taxon>
        <taxon>Burkholderiales</taxon>
        <taxon>Oxalobacteraceae</taxon>
        <taxon>Noviherbaspirillum</taxon>
    </lineage>
</organism>
<evidence type="ECO:0000256" key="2">
    <source>
        <dbReference type="SAM" id="SignalP"/>
    </source>
</evidence>
<evidence type="ECO:0000259" key="3">
    <source>
        <dbReference type="Pfam" id="PF26514"/>
    </source>
</evidence>
<evidence type="ECO:0000313" key="5">
    <source>
        <dbReference type="Proteomes" id="UP000197535"/>
    </source>
</evidence>
<feature type="domain" description="DUF8173" evidence="3">
    <location>
        <begin position="218"/>
        <end position="354"/>
    </location>
</feature>
<keyword evidence="1" id="KW-0472">Membrane</keyword>
<dbReference type="Pfam" id="PF26514">
    <property type="entry name" value="DUF8173"/>
    <property type="match status" value="1"/>
</dbReference>
<sequence length="367" mass="38486">MHAVFPSSILFLCAVILPAAPTHAETSEAGNTYLAGREVRIMQPVRGDLIAAGARVSVEQNVGADAAVSGGTIDIRAPVGQDLRAAGGTVRIEKDVGADLVAAGGTVHVAPGASVHGSGWIAGRDVIVDGRIGRGARIYGNTITLAGEIGGDTELRAERIVLARSARIDGNLSYASAAELPESQFSQVNGKVTRLGTPREWQGERKGDGALSWFHPLFVASMLASGILLHALFPNAIAGVQDAMRQEPGRILLVGVALLFSVPPMAVLFMVTVIGLPIGFTLLLLYPLALMLGYLASAFFLGGRLAATTRQAEPLSRTRQVLYFALSLLILSVALAVPFVGAFILLLAIVAGLGGWAVWWRTRLRTG</sequence>
<dbReference type="OrthoDB" id="8776449at2"/>
<proteinExistence type="predicted"/>
<feature type="chain" id="PRO_5011993301" description="DUF8173 domain-containing protein" evidence="2">
    <location>
        <begin position="25"/>
        <end position="367"/>
    </location>
</feature>